<dbReference type="EMBL" id="CAJNOC010007022">
    <property type="protein sequence ID" value="CAF1090483.1"/>
    <property type="molecule type" value="Genomic_DNA"/>
</dbReference>
<gene>
    <name evidence="1" type="ORF">OXX778_LOCUS20645</name>
</gene>
<comment type="caution">
    <text evidence="1">The sequence shown here is derived from an EMBL/GenBank/DDBJ whole genome shotgun (WGS) entry which is preliminary data.</text>
</comment>
<sequence>MCLYICVVYGSHDKPDSVSSLKSPVTSNVKWTQETPERVGRDHLESFTVKPDLTRAWYGSANSGKCLNCPDFDSTSRQRSSTPIQSKQQQTVPLQILNENKYNTWSTNATNPFASTWCPDDATREIKKPVNPFRACDMKDNSKSDGDRTIRDQDFTAVTPVINIKHGEIGSSYLLRRTKSIETN</sequence>
<protein>
    <submittedName>
        <fullName evidence="1">Uncharacterized protein</fullName>
    </submittedName>
</protein>
<evidence type="ECO:0000313" key="2">
    <source>
        <dbReference type="Proteomes" id="UP000663879"/>
    </source>
</evidence>
<accession>A0A814NBF2</accession>
<proteinExistence type="predicted"/>
<dbReference type="Proteomes" id="UP000663879">
    <property type="component" value="Unassembled WGS sequence"/>
</dbReference>
<reference evidence="1" key="1">
    <citation type="submission" date="2021-02" db="EMBL/GenBank/DDBJ databases">
        <authorList>
            <person name="Nowell W R."/>
        </authorList>
    </citation>
    <scope>NUCLEOTIDE SEQUENCE</scope>
    <source>
        <strain evidence="1">Ploen Becks lab</strain>
    </source>
</reference>
<name>A0A814NBF2_9BILA</name>
<dbReference type="AlphaFoldDB" id="A0A814NBF2"/>
<evidence type="ECO:0000313" key="1">
    <source>
        <dbReference type="EMBL" id="CAF1090483.1"/>
    </source>
</evidence>
<keyword evidence="2" id="KW-1185">Reference proteome</keyword>
<organism evidence="1 2">
    <name type="scientific">Brachionus calyciflorus</name>
    <dbReference type="NCBI Taxonomy" id="104777"/>
    <lineage>
        <taxon>Eukaryota</taxon>
        <taxon>Metazoa</taxon>
        <taxon>Spiralia</taxon>
        <taxon>Gnathifera</taxon>
        <taxon>Rotifera</taxon>
        <taxon>Eurotatoria</taxon>
        <taxon>Monogononta</taxon>
        <taxon>Pseudotrocha</taxon>
        <taxon>Ploima</taxon>
        <taxon>Brachionidae</taxon>
        <taxon>Brachionus</taxon>
    </lineage>
</organism>